<dbReference type="EMBL" id="JACCBU010000001">
    <property type="protein sequence ID" value="NYE73270.1"/>
    <property type="molecule type" value="Genomic_DNA"/>
</dbReference>
<keyword evidence="3" id="KW-1185">Reference proteome</keyword>
<organism evidence="2 3">
    <name type="scientific">Microlunatus parietis</name>
    <dbReference type="NCBI Taxonomy" id="682979"/>
    <lineage>
        <taxon>Bacteria</taxon>
        <taxon>Bacillati</taxon>
        <taxon>Actinomycetota</taxon>
        <taxon>Actinomycetes</taxon>
        <taxon>Propionibacteriales</taxon>
        <taxon>Propionibacteriaceae</taxon>
        <taxon>Microlunatus</taxon>
    </lineage>
</organism>
<dbReference type="Proteomes" id="UP000569914">
    <property type="component" value="Unassembled WGS sequence"/>
</dbReference>
<dbReference type="AlphaFoldDB" id="A0A7Y9IAU2"/>
<protein>
    <submittedName>
        <fullName evidence="2">Uncharacterized protein</fullName>
    </submittedName>
</protein>
<proteinExistence type="predicted"/>
<gene>
    <name evidence="2" type="ORF">BKA15_004599</name>
</gene>
<reference evidence="2 3" key="1">
    <citation type="submission" date="2020-07" db="EMBL/GenBank/DDBJ databases">
        <title>Sequencing the genomes of 1000 actinobacteria strains.</title>
        <authorList>
            <person name="Klenk H.-P."/>
        </authorList>
    </citation>
    <scope>NUCLEOTIDE SEQUENCE [LARGE SCALE GENOMIC DNA]</scope>
    <source>
        <strain evidence="2 3">DSM 22083</strain>
    </source>
</reference>
<comment type="caution">
    <text evidence="2">The sequence shown here is derived from an EMBL/GenBank/DDBJ whole genome shotgun (WGS) entry which is preliminary data.</text>
</comment>
<accession>A0A7Y9IAU2</accession>
<name>A0A7Y9IAU2_9ACTN</name>
<evidence type="ECO:0000256" key="1">
    <source>
        <dbReference type="SAM" id="MobiDB-lite"/>
    </source>
</evidence>
<feature type="region of interest" description="Disordered" evidence="1">
    <location>
        <begin position="1"/>
        <end position="47"/>
    </location>
</feature>
<sequence length="47" mass="5040">MTSSSGRFDRQISRNRGQGVRSVGGSAGRGADRVVDSARFTKTTRPL</sequence>
<evidence type="ECO:0000313" key="3">
    <source>
        <dbReference type="Proteomes" id="UP000569914"/>
    </source>
</evidence>
<evidence type="ECO:0000313" key="2">
    <source>
        <dbReference type="EMBL" id="NYE73270.1"/>
    </source>
</evidence>